<dbReference type="EMBL" id="CP114058">
    <property type="protein sequence ID" value="WAT00063.1"/>
    <property type="molecule type" value="Genomic_DNA"/>
</dbReference>
<evidence type="ECO:0000313" key="2">
    <source>
        <dbReference type="EMBL" id="WAT00063.1"/>
    </source>
</evidence>
<dbReference type="Proteomes" id="UP001164712">
    <property type="component" value="Chromosome"/>
</dbReference>
<name>A0ABY7HKZ8_9GAMM</name>
<dbReference type="PANTHER" id="PTHR45033:SF2">
    <property type="entry name" value="ZINC-TYPE ALCOHOL DEHYDROGENASE-LIKE PROTEIN C1773.06C"/>
    <property type="match status" value="1"/>
</dbReference>
<keyword evidence="3" id="KW-1185">Reference proteome</keyword>
<dbReference type="Gene3D" id="3.90.180.10">
    <property type="entry name" value="Medium-chain alcohol dehydrogenases, catalytic domain"/>
    <property type="match status" value="1"/>
</dbReference>
<reference evidence="2" key="1">
    <citation type="submission" date="2022-12" db="EMBL/GenBank/DDBJ databases">
        <title>Complete genome sequence of an Australian strain of Rouxiella badensis DAR84756 and resolution of the R. badensis DSM100043 and R. chamberiensis DSM28324 genomes.</title>
        <authorList>
            <person name="Paul S."/>
            <person name="Anderson P.J."/>
            <person name="Maynard G."/>
            <person name="Dyall-Smith M."/>
            <person name="Kudinha T."/>
        </authorList>
    </citation>
    <scope>NUCLEOTIDE SEQUENCE</scope>
    <source>
        <strain evidence="2">DSM 28324</strain>
    </source>
</reference>
<evidence type="ECO:0000313" key="3">
    <source>
        <dbReference type="Proteomes" id="UP001164712"/>
    </source>
</evidence>
<accession>A0ABY7HKZ8</accession>
<dbReference type="Pfam" id="PF08240">
    <property type="entry name" value="ADH_N"/>
    <property type="match status" value="1"/>
</dbReference>
<dbReference type="RefSeq" id="WP_269127724.1">
    <property type="nucleotide sequence ID" value="NZ_CP114058.1"/>
</dbReference>
<protein>
    <submittedName>
        <fullName evidence="2">Alcohol dehydrogenase catalytic domain-containing protein</fullName>
    </submittedName>
</protein>
<dbReference type="InterPro" id="IPR052711">
    <property type="entry name" value="Zinc_ADH-like"/>
</dbReference>
<organism evidence="2 3">
    <name type="scientific">Rouxiella chamberiensis</name>
    <dbReference type="NCBI Taxonomy" id="1513468"/>
    <lineage>
        <taxon>Bacteria</taxon>
        <taxon>Pseudomonadati</taxon>
        <taxon>Pseudomonadota</taxon>
        <taxon>Gammaproteobacteria</taxon>
        <taxon>Enterobacterales</taxon>
        <taxon>Yersiniaceae</taxon>
        <taxon>Rouxiella</taxon>
    </lineage>
</organism>
<sequence length="97" mass="10512">MFSYRLERFGSLDGLTLREESPPRVGRNQVLIKVRACSLNYRDLAILHGTGTLSPRPGLIPLSDGVGEVVEKGEAVSLFNLGDRVAGSFFPIGQQAP</sequence>
<proteinExistence type="predicted"/>
<dbReference type="PANTHER" id="PTHR45033">
    <property type="match status" value="1"/>
</dbReference>
<dbReference type="SUPFAM" id="SSF50129">
    <property type="entry name" value="GroES-like"/>
    <property type="match status" value="1"/>
</dbReference>
<feature type="domain" description="Alcohol dehydrogenase-like N-terminal" evidence="1">
    <location>
        <begin position="27"/>
        <end position="88"/>
    </location>
</feature>
<dbReference type="InterPro" id="IPR011032">
    <property type="entry name" value="GroES-like_sf"/>
</dbReference>
<dbReference type="InterPro" id="IPR013154">
    <property type="entry name" value="ADH-like_N"/>
</dbReference>
<gene>
    <name evidence="2" type="ORF">O1V66_13675</name>
</gene>
<evidence type="ECO:0000259" key="1">
    <source>
        <dbReference type="Pfam" id="PF08240"/>
    </source>
</evidence>